<evidence type="ECO:0000313" key="15">
    <source>
        <dbReference type="Proteomes" id="UP000321901"/>
    </source>
</evidence>
<dbReference type="PROSITE" id="PS51257">
    <property type="entry name" value="PROKAR_LIPOPROTEIN"/>
    <property type="match status" value="1"/>
</dbReference>
<dbReference type="Gene3D" id="3.10.50.40">
    <property type="match status" value="1"/>
</dbReference>
<evidence type="ECO:0000313" key="14">
    <source>
        <dbReference type="EMBL" id="GEN82765.1"/>
    </source>
</evidence>
<comment type="similarity">
    <text evidence="3 11">Belongs to the PrsA family.</text>
</comment>
<evidence type="ECO:0000256" key="5">
    <source>
        <dbReference type="ARBA" id="ARBA00022729"/>
    </source>
</evidence>
<dbReference type="GO" id="GO:0003755">
    <property type="term" value="F:peptidyl-prolyl cis-trans isomerase activity"/>
    <property type="evidence" value="ECO:0007669"/>
    <property type="project" value="UniProtKB-UniRule"/>
</dbReference>
<keyword evidence="7 11" id="KW-0472">Membrane</keyword>
<dbReference type="SUPFAM" id="SSF109998">
    <property type="entry name" value="Triger factor/SurA peptide-binding domain-like"/>
    <property type="match status" value="1"/>
</dbReference>
<evidence type="ECO:0000256" key="1">
    <source>
        <dbReference type="ARBA" id="ARBA00000971"/>
    </source>
</evidence>
<comment type="subcellular location">
    <subcellularLocation>
        <location evidence="2 11">Cell membrane</location>
        <topology evidence="2 11">Lipid-anchor</topology>
    </subcellularLocation>
</comment>
<dbReference type="InterPro" id="IPR023059">
    <property type="entry name" value="Foldase_PrsA"/>
</dbReference>
<evidence type="ECO:0000256" key="9">
    <source>
        <dbReference type="ARBA" id="ARBA00023235"/>
    </source>
</evidence>
<dbReference type="InterPro" id="IPR000297">
    <property type="entry name" value="PPIase_PpiC"/>
</dbReference>
<dbReference type="RefSeq" id="WP_147056108.1">
    <property type="nucleotide sequence ID" value="NZ_BJYL01000015.1"/>
</dbReference>
<sequence length="294" mass="33099">MKKTILAMTMAASVLALAACNDQTEADDEIIAKSKVGTITKEDLYEEMKDAIGVQVVENLLLQQALENEYKVSDKEVKEEIKKQKEAYGDSFEMVLQQQGITEKFFDKNVKSQMLQKKMIESLEVSDEDIAKGVERAKTEVHARHIVVKDEKTANEVLKKVKDGGDFEALAKEYSTEPVAQDTGGDLGWFGPGKMLQEFEDAAYALKKGEISEPVKTSYGYHIIELLDTRTAETEKTDDEIKAEVENNLKAALFEEKLEELIKAADIDIKDDEYKHALDNYLTQKDEEADAEKK</sequence>
<keyword evidence="10 11" id="KW-0449">Lipoprotein</keyword>
<dbReference type="Gene3D" id="1.10.4030.10">
    <property type="entry name" value="Porin chaperone SurA, peptide-binding domain"/>
    <property type="match status" value="1"/>
</dbReference>
<dbReference type="PANTHER" id="PTHR47245">
    <property type="entry name" value="PEPTIDYLPROLYL ISOMERASE"/>
    <property type="match status" value="1"/>
</dbReference>
<feature type="signal peptide" evidence="12">
    <location>
        <begin position="1"/>
        <end position="18"/>
    </location>
</feature>
<dbReference type="PANTHER" id="PTHR47245:SF1">
    <property type="entry name" value="FOLDASE PROTEIN PRSA"/>
    <property type="match status" value="1"/>
</dbReference>
<evidence type="ECO:0000256" key="10">
    <source>
        <dbReference type="ARBA" id="ARBA00023288"/>
    </source>
</evidence>
<keyword evidence="8 11" id="KW-0564">Palmitate</keyword>
<dbReference type="AlphaFoldDB" id="A0A511Z5N7"/>
<evidence type="ECO:0000256" key="6">
    <source>
        <dbReference type="ARBA" id="ARBA00023110"/>
    </source>
</evidence>
<dbReference type="Proteomes" id="UP000321901">
    <property type="component" value="Unassembled WGS sequence"/>
</dbReference>
<dbReference type="Pfam" id="PF00639">
    <property type="entry name" value="Rotamase"/>
    <property type="match status" value="1"/>
</dbReference>
<evidence type="ECO:0000256" key="2">
    <source>
        <dbReference type="ARBA" id="ARBA00004193"/>
    </source>
</evidence>
<keyword evidence="9 11" id="KW-0413">Isomerase</keyword>
<evidence type="ECO:0000256" key="3">
    <source>
        <dbReference type="ARBA" id="ARBA00006071"/>
    </source>
</evidence>
<evidence type="ECO:0000256" key="4">
    <source>
        <dbReference type="ARBA" id="ARBA00022475"/>
    </source>
</evidence>
<dbReference type="OrthoDB" id="14196at2"/>
<comment type="function">
    <text evidence="11">Plays a major role in protein secretion by helping the post-translocational extracellular folding of several secreted proteins.</text>
</comment>
<protein>
    <recommendedName>
        <fullName evidence="11">Foldase protein PrsA</fullName>
        <ecNumber evidence="11">5.2.1.8</ecNumber>
    </recommendedName>
</protein>
<accession>A0A511Z5N7</accession>
<keyword evidence="6 11" id="KW-0697">Rotamase</keyword>
<dbReference type="GO" id="GO:0005886">
    <property type="term" value="C:plasma membrane"/>
    <property type="evidence" value="ECO:0007669"/>
    <property type="project" value="UniProtKB-SubCell"/>
</dbReference>
<keyword evidence="15" id="KW-1185">Reference proteome</keyword>
<keyword evidence="5 11" id="KW-0732">Signal</keyword>
<feature type="domain" description="PpiC" evidence="13">
    <location>
        <begin position="138"/>
        <end position="228"/>
    </location>
</feature>
<dbReference type="InterPro" id="IPR050245">
    <property type="entry name" value="PrsA_foldase"/>
</dbReference>
<dbReference type="PROSITE" id="PS50198">
    <property type="entry name" value="PPIC_PPIASE_2"/>
    <property type="match status" value="1"/>
</dbReference>
<proteinExistence type="inferred from homology"/>
<dbReference type="InterPro" id="IPR046357">
    <property type="entry name" value="PPIase_dom_sf"/>
</dbReference>
<gene>
    <name evidence="11 14" type="primary">prsA</name>
    <name evidence="14" type="ORF">SLU01_10770</name>
</gene>
<name>A0A511Z5N7_9BACL</name>
<comment type="catalytic activity">
    <reaction evidence="1 11">
        <text>[protein]-peptidylproline (omega=180) = [protein]-peptidylproline (omega=0)</text>
        <dbReference type="Rhea" id="RHEA:16237"/>
        <dbReference type="Rhea" id="RHEA-COMP:10747"/>
        <dbReference type="Rhea" id="RHEA-COMP:10748"/>
        <dbReference type="ChEBI" id="CHEBI:83833"/>
        <dbReference type="ChEBI" id="CHEBI:83834"/>
        <dbReference type="EC" id="5.2.1.8"/>
    </reaction>
</comment>
<evidence type="ECO:0000256" key="8">
    <source>
        <dbReference type="ARBA" id="ARBA00023139"/>
    </source>
</evidence>
<dbReference type="Pfam" id="PF13624">
    <property type="entry name" value="SurA_N_3"/>
    <property type="match status" value="1"/>
</dbReference>
<feature type="chain" id="PRO_5039414683" description="Foldase protein PrsA" evidence="12">
    <location>
        <begin position="19"/>
        <end position="294"/>
    </location>
</feature>
<dbReference type="SUPFAM" id="SSF54534">
    <property type="entry name" value="FKBP-like"/>
    <property type="match status" value="1"/>
</dbReference>
<dbReference type="EMBL" id="BJYL01000015">
    <property type="protein sequence ID" value="GEN82765.1"/>
    <property type="molecule type" value="Genomic_DNA"/>
</dbReference>
<evidence type="ECO:0000256" key="7">
    <source>
        <dbReference type="ARBA" id="ARBA00023136"/>
    </source>
</evidence>
<dbReference type="GO" id="GO:0006457">
    <property type="term" value="P:protein folding"/>
    <property type="evidence" value="ECO:0007669"/>
    <property type="project" value="UniProtKB-UniRule"/>
</dbReference>
<evidence type="ECO:0000256" key="11">
    <source>
        <dbReference type="HAMAP-Rule" id="MF_01145"/>
    </source>
</evidence>
<keyword evidence="4 11" id="KW-1003">Cell membrane</keyword>
<evidence type="ECO:0000256" key="12">
    <source>
        <dbReference type="SAM" id="SignalP"/>
    </source>
</evidence>
<dbReference type="InterPro" id="IPR027304">
    <property type="entry name" value="Trigger_fact/SurA_dom_sf"/>
</dbReference>
<comment type="caution">
    <text evidence="14">The sequence shown here is derived from an EMBL/GenBank/DDBJ whole genome shotgun (WGS) entry which is preliminary data.</text>
</comment>
<dbReference type="HAMAP" id="MF_01145">
    <property type="entry name" value="Foldase_PrsA"/>
    <property type="match status" value="1"/>
</dbReference>
<dbReference type="EC" id="5.2.1.8" evidence="11"/>
<evidence type="ECO:0000259" key="13">
    <source>
        <dbReference type="PROSITE" id="PS50198"/>
    </source>
</evidence>
<organism evidence="14 15">
    <name type="scientific">Sporosarcina luteola</name>
    <dbReference type="NCBI Taxonomy" id="582850"/>
    <lineage>
        <taxon>Bacteria</taxon>
        <taxon>Bacillati</taxon>
        <taxon>Bacillota</taxon>
        <taxon>Bacilli</taxon>
        <taxon>Bacillales</taxon>
        <taxon>Caryophanaceae</taxon>
        <taxon>Sporosarcina</taxon>
    </lineage>
</organism>
<reference evidence="14 15" key="1">
    <citation type="submission" date="2019-07" db="EMBL/GenBank/DDBJ databases">
        <title>Whole genome shotgun sequence of Sporosarcina luteola NBRC 105378.</title>
        <authorList>
            <person name="Hosoyama A."/>
            <person name="Uohara A."/>
            <person name="Ohji S."/>
            <person name="Ichikawa N."/>
        </authorList>
    </citation>
    <scope>NUCLEOTIDE SEQUENCE [LARGE SCALE GENOMIC DNA]</scope>
    <source>
        <strain evidence="14 15">NBRC 105378</strain>
    </source>
</reference>